<keyword evidence="5" id="KW-1185">Reference proteome</keyword>
<evidence type="ECO:0000256" key="2">
    <source>
        <dbReference type="ARBA" id="ARBA00022598"/>
    </source>
</evidence>
<comment type="similarity">
    <text evidence="1">Belongs to the ATP-dependent AMP-binding enzyme family.</text>
</comment>
<dbReference type="GO" id="GO:0044539">
    <property type="term" value="P:long-chain fatty acid import into cell"/>
    <property type="evidence" value="ECO:0007669"/>
    <property type="project" value="TreeGrafter"/>
</dbReference>
<dbReference type="WBParaSite" id="GPLIN_000813700">
    <property type="protein sequence ID" value="GPLIN_000813700"/>
    <property type="gene ID" value="GPLIN_000813700"/>
</dbReference>
<proteinExistence type="inferred from homology"/>
<reference evidence="5" key="1">
    <citation type="submission" date="2014-05" db="EMBL/GenBank/DDBJ databases">
        <title>The genome and life-stage specific transcriptomes of Globodera pallida elucidate key aspects of plant parasitism by a cyst nematode.</title>
        <authorList>
            <person name="Cotton J.A."/>
            <person name="Lilley C.J."/>
            <person name="Jones L.M."/>
            <person name="Kikuchi T."/>
            <person name="Reid A.J."/>
            <person name="Thorpe P."/>
            <person name="Tsai I.J."/>
            <person name="Beasley H."/>
            <person name="Blok V."/>
            <person name="Cock P.J.A."/>
            <person name="Van den Akker S.E."/>
            <person name="Holroyd N."/>
            <person name="Hunt M."/>
            <person name="Mantelin S."/>
            <person name="Naghra H."/>
            <person name="Pain A."/>
            <person name="Palomares-Rius J.E."/>
            <person name="Zarowiecki M."/>
            <person name="Berriman M."/>
            <person name="Jones J.T."/>
            <person name="Urwin P.E."/>
        </authorList>
    </citation>
    <scope>NUCLEOTIDE SEQUENCE [LARGE SCALE GENOMIC DNA]</scope>
    <source>
        <strain evidence="5">Lindley</strain>
    </source>
</reference>
<dbReference type="AlphaFoldDB" id="A0A183C5J2"/>
<keyword evidence="3" id="KW-0547">Nucleotide-binding</keyword>
<dbReference type="GO" id="GO:0004467">
    <property type="term" value="F:long-chain fatty acid-CoA ligase activity"/>
    <property type="evidence" value="ECO:0007669"/>
    <property type="project" value="TreeGrafter"/>
</dbReference>
<dbReference type="GO" id="GO:0005324">
    <property type="term" value="F:long-chain fatty acid transmembrane transporter activity"/>
    <property type="evidence" value="ECO:0007669"/>
    <property type="project" value="TreeGrafter"/>
</dbReference>
<sequence>MYHSAGGILGTSQVIVRGCTACIRTKFSATNFWKDCTRFECTVSQYIGEICRYLLAQPASPADRAHPIRAFSKVCIDQKLG</sequence>
<evidence type="ECO:0000313" key="5">
    <source>
        <dbReference type="Proteomes" id="UP000050741"/>
    </source>
</evidence>
<dbReference type="GO" id="GO:0005886">
    <property type="term" value="C:plasma membrane"/>
    <property type="evidence" value="ECO:0007669"/>
    <property type="project" value="TreeGrafter"/>
</dbReference>
<name>A0A183C5J2_GLOPA</name>
<dbReference type="GO" id="GO:0005789">
    <property type="term" value="C:endoplasmic reticulum membrane"/>
    <property type="evidence" value="ECO:0007669"/>
    <property type="project" value="TreeGrafter"/>
</dbReference>
<dbReference type="Gene3D" id="3.40.50.12780">
    <property type="entry name" value="N-terminal domain of ligase-like"/>
    <property type="match status" value="1"/>
</dbReference>
<keyword evidence="4" id="KW-0067">ATP-binding</keyword>
<accession>A0A183C5J2</accession>
<dbReference type="Proteomes" id="UP000050741">
    <property type="component" value="Unassembled WGS sequence"/>
</dbReference>
<organism evidence="5 6">
    <name type="scientific">Globodera pallida</name>
    <name type="common">Potato cyst nematode worm</name>
    <name type="synonym">Heterodera pallida</name>
    <dbReference type="NCBI Taxonomy" id="36090"/>
    <lineage>
        <taxon>Eukaryota</taxon>
        <taxon>Metazoa</taxon>
        <taxon>Ecdysozoa</taxon>
        <taxon>Nematoda</taxon>
        <taxon>Chromadorea</taxon>
        <taxon>Rhabditida</taxon>
        <taxon>Tylenchina</taxon>
        <taxon>Tylenchomorpha</taxon>
        <taxon>Tylenchoidea</taxon>
        <taxon>Heteroderidae</taxon>
        <taxon>Heteroderinae</taxon>
        <taxon>Globodera</taxon>
    </lineage>
</organism>
<dbReference type="InterPro" id="IPR042099">
    <property type="entry name" value="ANL_N_sf"/>
</dbReference>
<dbReference type="SUPFAM" id="SSF56801">
    <property type="entry name" value="Acetyl-CoA synthetase-like"/>
    <property type="match status" value="1"/>
</dbReference>
<dbReference type="PANTHER" id="PTHR43107">
    <property type="entry name" value="LONG-CHAIN FATTY ACID TRANSPORT PROTEIN"/>
    <property type="match status" value="1"/>
</dbReference>
<evidence type="ECO:0000256" key="4">
    <source>
        <dbReference type="ARBA" id="ARBA00022840"/>
    </source>
</evidence>
<dbReference type="PANTHER" id="PTHR43107:SF15">
    <property type="entry name" value="FATTY ACID TRANSPORT PROTEIN 3, ISOFORM A"/>
    <property type="match status" value="1"/>
</dbReference>
<evidence type="ECO:0000256" key="1">
    <source>
        <dbReference type="ARBA" id="ARBA00006432"/>
    </source>
</evidence>
<keyword evidence="2" id="KW-0436">Ligase</keyword>
<dbReference type="GO" id="GO:0005524">
    <property type="term" value="F:ATP binding"/>
    <property type="evidence" value="ECO:0007669"/>
    <property type="project" value="UniProtKB-KW"/>
</dbReference>
<evidence type="ECO:0000256" key="3">
    <source>
        <dbReference type="ARBA" id="ARBA00022741"/>
    </source>
</evidence>
<evidence type="ECO:0000313" key="6">
    <source>
        <dbReference type="WBParaSite" id="GPLIN_000813700"/>
    </source>
</evidence>
<protein>
    <submittedName>
        <fullName evidence="6">Secreted protein</fullName>
    </submittedName>
</protein>
<reference evidence="6" key="2">
    <citation type="submission" date="2016-06" db="UniProtKB">
        <authorList>
            <consortium name="WormBaseParasite"/>
        </authorList>
    </citation>
    <scope>IDENTIFICATION</scope>
</reference>